<evidence type="ECO:0008006" key="4">
    <source>
        <dbReference type="Google" id="ProtNLM"/>
    </source>
</evidence>
<dbReference type="RefSeq" id="WP_088773241.1">
    <property type="nucleotide sequence ID" value="NZ_CP022132.1"/>
</dbReference>
<feature type="chain" id="PRO_5046336936" description="Lipoprotein" evidence="1">
    <location>
        <begin position="21"/>
        <end position="144"/>
    </location>
</feature>
<reference evidence="2 3" key="1">
    <citation type="submission" date="2017-06" db="EMBL/GenBank/DDBJ databases">
        <title>Complete genome of Francisella halioticida.</title>
        <authorList>
            <person name="Sjodin A."/>
        </authorList>
    </citation>
    <scope>NUCLEOTIDE SEQUENCE [LARGE SCALE GENOMIC DNA]</scope>
    <source>
        <strain evidence="2 3">DSM 23729</strain>
    </source>
</reference>
<keyword evidence="1" id="KW-0732">Signal</keyword>
<feature type="signal peptide" evidence="1">
    <location>
        <begin position="1"/>
        <end position="20"/>
    </location>
</feature>
<dbReference type="Proteomes" id="UP000249910">
    <property type="component" value="Chromosome"/>
</dbReference>
<accession>A0ABM6M1R3</accession>
<organism evidence="2 3">
    <name type="scientific">Francisella halioticida</name>
    <dbReference type="NCBI Taxonomy" id="549298"/>
    <lineage>
        <taxon>Bacteria</taxon>
        <taxon>Pseudomonadati</taxon>
        <taxon>Pseudomonadota</taxon>
        <taxon>Gammaproteobacteria</taxon>
        <taxon>Thiotrichales</taxon>
        <taxon>Francisellaceae</taxon>
        <taxon>Francisella</taxon>
    </lineage>
</organism>
<dbReference type="PROSITE" id="PS51257">
    <property type="entry name" value="PROKAR_LIPOPROTEIN"/>
    <property type="match status" value="1"/>
</dbReference>
<name>A0ABM6M1R3_9GAMM</name>
<keyword evidence="3" id="KW-1185">Reference proteome</keyword>
<gene>
    <name evidence="2" type="ORF">CDV26_10645</name>
</gene>
<proteinExistence type="predicted"/>
<evidence type="ECO:0000313" key="2">
    <source>
        <dbReference type="EMBL" id="ASG68775.1"/>
    </source>
</evidence>
<evidence type="ECO:0000256" key="1">
    <source>
        <dbReference type="SAM" id="SignalP"/>
    </source>
</evidence>
<dbReference type="EMBL" id="CP022132">
    <property type="protein sequence ID" value="ASG68775.1"/>
    <property type="molecule type" value="Genomic_DNA"/>
</dbReference>
<evidence type="ECO:0000313" key="3">
    <source>
        <dbReference type="Proteomes" id="UP000249910"/>
    </source>
</evidence>
<protein>
    <recommendedName>
        <fullName evidence="4">Lipoprotein</fullName>
    </recommendedName>
</protein>
<sequence length="144" mass="15430">MRGVKYILIVLIITSLAACSKGNNETSQTVLFTGDYARSGFKPGAYGSELGALNLSINQVKITCPDGYVIPSTIGELSFGPKLPQATCDRKGGCQTVTVLLINPKTFSVKKESVPADKLTYMQANNKIALGAVCVKKDQVKNWV</sequence>